<feature type="domain" description="Cell envelope-related transcriptional attenuator" evidence="2">
    <location>
        <begin position="72"/>
        <end position="224"/>
    </location>
</feature>
<dbReference type="Gene3D" id="3.40.630.190">
    <property type="entry name" value="LCP protein"/>
    <property type="match status" value="1"/>
</dbReference>
<protein>
    <submittedName>
        <fullName evidence="3">Transcriptional regulator</fullName>
    </submittedName>
</protein>
<comment type="caution">
    <text evidence="3">The sequence shown here is derived from an EMBL/GenBank/DDBJ whole genome shotgun (WGS) entry which is preliminary data.</text>
</comment>
<dbReference type="PANTHER" id="PTHR33392:SF6">
    <property type="entry name" value="POLYISOPRENYL-TEICHOIC ACID--PEPTIDOGLYCAN TEICHOIC ACID TRANSFERASE TAGU"/>
    <property type="match status" value="1"/>
</dbReference>
<name>A0A8J3Z9S3_9ACTN</name>
<organism evidence="3 4">
    <name type="scientific">Virgisporangium aurantiacum</name>
    <dbReference type="NCBI Taxonomy" id="175570"/>
    <lineage>
        <taxon>Bacteria</taxon>
        <taxon>Bacillati</taxon>
        <taxon>Actinomycetota</taxon>
        <taxon>Actinomycetes</taxon>
        <taxon>Micromonosporales</taxon>
        <taxon>Micromonosporaceae</taxon>
        <taxon>Virgisporangium</taxon>
    </lineage>
</organism>
<gene>
    <name evidence="3" type="ORF">Vau01_073080</name>
</gene>
<dbReference type="AlphaFoldDB" id="A0A8J3Z9S3"/>
<dbReference type="NCBIfam" id="TIGR00350">
    <property type="entry name" value="lytR_cpsA_psr"/>
    <property type="match status" value="1"/>
</dbReference>
<dbReference type="RefSeq" id="WP_204002883.1">
    <property type="nucleotide sequence ID" value="NZ_BOPG01000048.1"/>
</dbReference>
<dbReference type="Pfam" id="PF03816">
    <property type="entry name" value="LytR_cpsA_psr"/>
    <property type="match status" value="1"/>
</dbReference>
<accession>A0A8J3Z9S3</accession>
<evidence type="ECO:0000259" key="2">
    <source>
        <dbReference type="Pfam" id="PF03816"/>
    </source>
</evidence>
<reference evidence="3" key="1">
    <citation type="submission" date="2021-01" db="EMBL/GenBank/DDBJ databases">
        <title>Whole genome shotgun sequence of Virgisporangium aurantiacum NBRC 16421.</title>
        <authorList>
            <person name="Komaki H."/>
            <person name="Tamura T."/>
        </authorList>
    </citation>
    <scope>NUCLEOTIDE SEQUENCE</scope>
    <source>
        <strain evidence="3">NBRC 16421</strain>
    </source>
</reference>
<dbReference type="InterPro" id="IPR050922">
    <property type="entry name" value="LytR/CpsA/Psr_CW_biosynth"/>
</dbReference>
<evidence type="ECO:0000256" key="1">
    <source>
        <dbReference type="ARBA" id="ARBA00006068"/>
    </source>
</evidence>
<proteinExistence type="inferred from homology"/>
<dbReference type="EMBL" id="BOPG01000048">
    <property type="protein sequence ID" value="GIJ59792.1"/>
    <property type="molecule type" value="Genomic_DNA"/>
</dbReference>
<evidence type="ECO:0000313" key="3">
    <source>
        <dbReference type="EMBL" id="GIJ59792.1"/>
    </source>
</evidence>
<dbReference type="InterPro" id="IPR004474">
    <property type="entry name" value="LytR_CpsA_psr"/>
</dbReference>
<evidence type="ECO:0000313" key="4">
    <source>
        <dbReference type="Proteomes" id="UP000612585"/>
    </source>
</evidence>
<sequence>MLGVFLLVLSLIGVGGGYLYYRSVSNDVDRTDPFAGIRGDRPAKAVEGALNILMLGSDSRDPDNKSKAGEWRTDTMLIAHIPANHEKVYFISIPRDLYVYIPESPTDKSLGDTKAKINAAFAWGGLPLTVQAVEGFTGLRMDHVVLIDFGGFKQVVDALGGVNMYIEQDVKSIHPPYRQFKKGNADLGGAEALDYVRQRYQFPEGDFARMRHQQQFMKAVMDKAVSTGTISNPAKLNSFLRATAQAVTVDNDLSILDMALTFRGIRSDDLVFSVAPNVGSKRVNGEDVIMPDTEKGKALYAAIKNDKAADWFAANASPSPSGTTK</sequence>
<dbReference type="PANTHER" id="PTHR33392">
    <property type="entry name" value="POLYISOPRENYL-TEICHOIC ACID--PEPTIDOGLYCAN TEICHOIC ACID TRANSFERASE TAGU"/>
    <property type="match status" value="1"/>
</dbReference>
<comment type="similarity">
    <text evidence="1">Belongs to the LytR/CpsA/Psr (LCP) family.</text>
</comment>
<dbReference type="Proteomes" id="UP000612585">
    <property type="component" value="Unassembled WGS sequence"/>
</dbReference>
<keyword evidence="4" id="KW-1185">Reference proteome</keyword>